<dbReference type="RefSeq" id="WP_161346652.1">
    <property type="nucleotide sequence ID" value="NZ_BMGW01000007.1"/>
</dbReference>
<name>A0A6L8VKQ2_9RHOB</name>
<evidence type="ECO:0000313" key="3">
    <source>
        <dbReference type="Proteomes" id="UP000477083"/>
    </source>
</evidence>
<dbReference type="AlphaFoldDB" id="A0A6L8VKQ2"/>
<feature type="domain" description="TniQ" evidence="1">
    <location>
        <begin position="29"/>
        <end position="110"/>
    </location>
</feature>
<proteinExistence type="predicted"/>
<comment type="caution">
    <text evidence="2">The sequence shown here is derived from an EMBL/GenBank/DDBJ whole genome shotgun (WGS) entry which is preliminary data.</text>
</comment>
<sequence length="561" mass="61209">MTNGLRSRLDERPVAGQLVTGENRAVTRSAELAGHSPEGLQRATPTLLEDGSWLLQGEHFSPSAFRSTTIRGCRECLHDDRQRAGLLGMAIRGAWLLEHYLLCSTHGRPLETLWQVGYRWARHDSTARLLELCDDLSDATTFPTRRAPTEFEDWLHQRLNGTGQAGSWLDTMELGAVCEFCLALGQTAMAADHRDPPRNRDPSAAYDLGFSLAREGEAALEAALTALQEARAPGDGVQRVFGAAYDLLSRDPLPEGLRGFHQVMRRHVAATWPLGPGDEILGEPVLERRLHSIADAARLLGRSPEVIRAAVADAGLLEDASARKADEWCVFRAGENVLDRFDTGSSVAKFCEVLSLEADLFEELRDAGLFGAVGRESELTLKTGHALVDRLLLGAEPMGRRGKGWCTVPVAAQRLQVRPAEVVAMILDGRLERIGRHGGAPGFASVLVNLSGVVEDAISAEVFAFSQGLTTAELLSLLRRGGSPATVSQREKGRKDRIMLSGADAAAFHARFISFRSLGVALRLEWDVLEARLEDLGIAPAPDCRRIYLREEVRGLLEEAS</sequence>
<accession>A0A6L8VKQ2</accession>
<dbReference type="InterPro" id="IPR009492">
    <property type="entry name" value="TniQ"/>
</dbReference>
<protein>
    <recommendedName>
        <fullName evidence="1">TniQ domain-containing protein</fullName>
    </recommendedName>
</protein>
<evidence type="ECO:0000313" key="2">
    <source>
        <dbReference type="EMBL" id="MZQ89740.1"/>
    </source>
</evidence>
<evidence type="ECO:0000259" key="1">
    <source>
        <dbReference type="Pfam" id="PF06527"/>
    </source>
</evidence>
<dbReference type="Proteomes" id="UP000477083">
    <property type="component" value="Unassembled WGS sequence"/>
</dbReference>
<gene>
    <name evidence="2" type="ORF">GS660_11615</name>
</gene>
<dbReference type="Pfam" id="PF06527">
    <property type="entry name" value="TniQ"/>
    <property type="match status" value="1"/>
</dbReference>
<keyword evidence="3" id="KW-1185">Reference proteome</keyword>
<organism evidence="2 3">
    <name type="scientific">Frigidibacter albus</name>
    <dbReference type="NCBI Taxonomy" id="1465486"/>
    <lineage>
        <taxon>Bacteria</taxon>
        <taxon>Pseudomonadati</taxon>
        <taxon>Pseudomonadota</taxon>
        <taxon>Alphaproteobacteria</taxon>
        <taxon>Rhodobacterales</taxon>
        <taxon>Paracoccaceae</taxon>
        <taxon>Frigidibacter</taxon>
    </lineage>
</organism>
<dbReference type="EMBL" id="WWNR01000007">
    <property type="protein sequence ID" value="MZQ89740.1"/>
    <property type="molecule type" value="Genomic_DNA"/>
</dbReference>
<reference evidence="2 3" key="1">
    <citation type="submission" date="2020-01" db="EMBL/GenBank/DDBJ databases">
        <title>Frigidibacter albus SP32T (=CGMCC 1.13995T).</title>
        <authorList>
            <person name="Liao X."/>
        </authorList>
    </citation>
    <scope>NUCLEOTIDE SEQUENCE [LARGE SCALE GENOMIC DNA]</scope>
    <source>
        <strain evidence="2 3">SP32</strain>
    </source>
</reference>